<feature type="transmembrane region" description="Helical" evidence="14">
    <location>
        <begin position="271"/>
        <end position="293"/>
    </location>
</feature>
<evidence type="ECO:0000256" key="11">
    <source>
        <dbReference type="ARBA" id="ARBA00023201"/>
    </source>
</evidence>
<evidence type="ECO:0000256" key="3">
    <source>
        <dbReference type="ARBA" id="ARBA00022448"/>
    </source>
</evidence>
<keyword evidence="6" id="KW-0769">Symport</keyword>
<keyword evidence="8" id="KW-0915">Sodium</keyword>
<feature type="transmembrane region" description="Helical" evidence="14">
    <location>
        <begin position="447"/>
        <end position="466"/>
    </location>
</feature>
<evidence type="ECO:0000256" key="10">
    <source>
        <dbReference type="ARBA" id="ARBA00023136"/>
    </source>
</evidence>
<comment type="similarity">
    <text evidence="2 13">Belongs to the sodium:solute symporter (SSF) (TC 2.A.21) family.</text>
</comment>
<feature type="transmembrane region" description="Helical" evidence="14">
    <location>
        <begin position="80"/>
        <end position="104"/>
    </location>
</feature>
<protein>
    <recommendedName>
        <fullName evidence="17">Sodium/proline symporter</fullName>
    </recommendedName>
</protein>
<dbReference type="CDD" id="cd10322">
    <property type="entry name" value="SLC5sbd"/>
    <property type="match status" value="1"/>
</dbReference>
<reference evidence="15" key="1">
    <citation type="submission" date="2024-05" db="EMBL/GenBank/DDBJ databases">
        <title>Isolation and characterization of Sporomusa carbonis sp. nov., a carboxydotrophic hydrogenogen in the genus of Sporomusa isolated from a charcoal burning pile.</title>
        <authorList>
            <person name="Boeer T."/>
            <person name="Rosenbaum F."/>
            <person name="Eysell L."/>
            <person name="Mueller V."/>
            <person name="Daniel R."/>
            <person name="Poehlein A."/>
        </authorList>
    </citation>
    <scope>NUCLEOTIDE SEQUENCE [LARGE SCALE GENOMIC DNA]</scope>
    <source>
        <strain evidence="15">DSM 3132</strain>
    </source>
</reference>
<dbReference type="Proteomes" id="UP000216052">
    <property type="component" value="Chromosome"/>
</dbReference>
<name>A0ABZ3JA45_SPOA4</name>
<feature type="transmembrane region" description="Helical" evidence="14">
    <location>
        <begin position="12"/>
        <end position="34"/>
    </location>
</feature>
<feature type="transmembrane region" description="Helical" evidence="14">
    <location>
        <begin position="163"/>
        <end position="185"/>
    </location>
</feature>
<keyword evidence="11" id="KW-0739">Sodium transport</keyword>
<feature type="transmembrane region" description="Helical" evidence="14">
    <location>
        <begin position="231"/>
        <end position="251"/>
    </location>
</feature>
<keyword evidence="5 14" id="KW-0812">Transmembrane</keyword>
<feature type="transmembrane region" description="Helical" evidence="14">
    <location>
        <begin position="124"/>
        <end position="142"/>
    </location>
</feature>
<comment type="catalytic activity">
    <reaction evidence="12">
        <text>L-proline(in) + Na(+)(in) = L-proline(out) + Na(+)(out)</text>
        <dbReference type="Rhea" id="RHEA:28967"/>
        <dbReference type="ChEBI" id="CHEBI:29101"/>
        <dbReference type="ChEBI" id="CHEBI:60039"/>
    </reaction>
</comment>
<comment type="subcellular location">
    <subcellularLocation>
        <location evidence="1">Cell membrane</location>
        <topology evidence="1">Multi-pass membrane protein</topology>
    </subcellularLocation>
</comment>
<gene>
    <name evidence="15" type="ORF">SPACI_048070</name>
</gene>
<dbReference type="EMBL" id="CP155571">
    <property type="protein sequence ID" value="XFO74696.1"/>
    <property type="molecule type" value="Genomic_DNA"/>
</dbReference>
<dbReference type="PANTHER" id="PTHR48086:SF3">
    <property type="entry name" value="SODIUM_PROLINE SYMPORTER"/>
    <property type="match status" value="1"/>
</dbReference>
<dbReference type="PANTHER" id="PTHR48086">
    <property type="entry name" value="SODIUM/PROLINE SYMPORTER-RELATED"/>
    <property type="match status" value="1"/>
</dbReference>
<keyword evidence="10 14" id="KW-0472">Membrane</keyword>
<accession>A0ABZ3JA45</accession>
<feature type="transmembrane region" description="Helical" evidence="14">
    <location>
        <begin position="191"/>
        <end position="211"/>
    </location>
</feature>
<sequence length="475" mass="51149">MVKYRKGRCIVMFLSSFDNVVIAVFTLFIVFVGYHFSKAVKDMESFYLGNRSLPWSLIVGALVATWYGGVGTVGTVEYAALYGLSVWLIWCVTAHAGRIPLALWVGPKIHVRTDITVPDLLESVYGKGVAVLGAILMLIYCTQVGNVTAMGFIGKAAWGIDNVTSGVACVGIVIVLTVLGGLMGVAVTDMVLFWCMCFGLTMVLPGQWADIGGWAGLQQVLAGTPEMLDPIGGFTPMKALMLIVLSFGVYADPTFYQRFSAANSPKVGRRALLSCFTIWVCFDIVLTLTGLVVKAKYPDMVPGEGYIRVVLESLPEGIRALFIIGLLGGTISALDGYYLSGGATLANDIYARLKGNLSQKQLVTATRVGIIIVAVMATLAAFRFTTAQDAFIFISSLWMAAGFVPIVGALIWPGKKTVLGGYMGLLAGIIVFSYFKIFPVEAFEMEPLVTALPVSLFAWIIGNRFGKTVVEKEGF</sequence>
<keyword evidence="7 14" id="KW-1133">Transmembrane helix</keyword>
<keyword evidence="16" id="KW-1185">Reference proteome</keyword>
<evidence type="ECO:0000256" key="14">
    <source>
        <dbReference type="SAM" id="Phobius"/>
    </source>
</evidence>
<dbReference type="Pfam" id="PF00474">
    <property type="entry name" value="SSF"/>
    <property type="match status" value="1"/>
</dbReference>
<dbReference type="InterPro" id="IPR050277">
    <property type="entry name" value="Sodium:Solute_Symporter"/>
</dbReference>
<evidence type="ECO:0000256" key="12">
    <source>
        <dbReference type="ARBA" id="ARBA00033708"/>
    </source>
</evidence>
<keyword evidence="3" id="KW-0813">Transport</keyword>
<feature type="transmembrane region" description="Helical" evidence="14">
    <location>
        <begin position="362"/>
        <end position="384"/>
    </location>
</feature>
<evidence type="ECO:0000313" key="16">
    <source>
        <dbReference type="Proteomes" id="UP000216052"/>
    </source>
</evidence>
<feature type="transmembrane region" description="Helical" evidence="14">
    <location>
        <begin position="390"/>
        <end position="412"/>
    </location>
</feature>
<dbReference type="PROSITE" id="PS50283">
    <property type="entry name" value="NA_SOLUT_SYMP_3"/>
    <property type="match status" value="1"/>
</dbReference>
<evidence type="ECO:0008006" key="17">
    <source>
        <dbReference type="Google" id="ProtNLM"/>
    </source>
</evidence>
<keyword evidence="9" id="KW-0406">Ion transport</keyword>
<dbReference type="InterPro" id="IPR038377">
    <property type="entry name" value="Na/Glc_symporter_sf"/>
</dbReference>
<feature type="transmembrane region" description="Helical" evidence="14">
    <location>
        <begin position="419"/>
        <end position="435"/>
    </location>
</feature>
<evidence type="ECO:0000256" key="13">
    <source>
        <dbReference type="RuleBase" id="RU362091"/>
    </source>
</evidence>
<dbReference type="InterPro" id="IPR001734">
    <property type="entry name" value="Na/solute_symporter"/>
</dbReference>
<proteinExistence type="inferred from homology"/>
<evidence type="ECO:0000256" key="2">
    <source>
        <dbReference type="ARBA" id="ARBA00006434"/>
    </source>
</evidence>
<feature type="transmembrane region" description="Helical" evidence="14">
    <location>
        <begin position="54"/>
        <end position="73"/>
    </location>
</feature>
<evidence type="ECO:0000256" key="9">
    <source>
        <dbReference type="ARBA" id="ARBA00023065"/>
    </source>
</evidence>
<keyword evidence="4" id="KW-1003">Cell membrane</keyword>
<evidence type="ECO:0000256" key="7">
    <source>
        <dbReference type="ARBA" id="ARBA00022989"/>
    </source>
</evidence>
<evidence type="ECO:0000256" key="5">
    <source>
        <dbReference type="ARBA" id="ARBA00022692"/>
    </source>
</evidence>
<evidence type="ECO:0000256" key="4">
    <source>
        <dbReference type="ARBA" id="ARBA00022475"/>
    </source>
</evidence>
<dbReference type="Gene3D" id="1.20.1730.10">
    <property type="entry name" value="Sodium/glucose cotransporter"/>
    <property type="match status" value="1"/>
</dbReference>
<evidence type="ECO:0000256" key="1">
    <source>
        <dbReference type="ARBA" id="ARBA00004651"/>
    </source>
</evidence>
<organism evidence="15 16">
    <name type="scientific">Sporomusa acidovorans (strain ATCC 49682 / DSM 3132 / Mol)</name>
    <dbReference type="NCBI Taxonomy" id="1123286"/>
    <lineage>
        <taxon>Bacteria</taxon>
        <taxon>Bacillati</taxon>
        <taxon>Bacillota</taxon>
        <taxon>Negativicutes</taxon>
        <taxon>Selenomonadales</taxon>
        <taxon>Sporomusaceae</taxon>
        <taxon>Sporomusa</taxon>
    </lineage>
</organism>
<evidence type="ECO:0000256" key="8">
    <source>
        <dbReference type="ARBA" id="ARBA00023053"/>
    </source>
</evidence>
<evidence type="ECO:0000313" key="15">
    <source>
        <dbReference type="EMBL" id="XFO74696.1"/>
    </source>
</evidence>
<evidence type="ECO:0000256" key="6">
    <source>
        <dbReference type="ARBA" id="ARBA00022847"/>
    </source>
</evidence>